<dbReference type="SUPFAM" id="SSF53383">
    <property type="entry name" value="PLP-dependent transferases"/>
    <property type="match status" value="1"/>
</dbReference>
<gene>
    <name evidence="5" type="ORF">JOC77_001923</name>
</gene>
<dbReference type="Gene3D" id="3.90.1150.10">
    <property type="entry name" value="Aspartate Aminotransferase, domain 1"/>
    <property type="match status" value="1"/>
</dbReference>
<dbReference type="GO" id="GO:0003962">
    <property type="term" value="F:cystathionine gamma-synthase activity"/>
    <property type="evidence" value="ECO:0007669"/>
    <property type="project" value="UniProtKB-EC"/>
</dbReference>
<comment type="caution">
    <text evidence="5">The sequence shown here is derived from an EMBL/GenBank/DDBJ whole genome shotgun (WGS) entry which is preliminary data.</text>
</comment>
<dbReference type="PROSITE" id="PS00868">
    <property type="entry name" value="CYS_MET_METAB_PP"/>
    <property type="match status" value="1"/>
</dbReference>
<sequence length="389" mass="42349">MGLKIETLLVRSGLQKDPTTGSISTPIYQSATFSHPELGKSTGFDYSRTANPTRSALEEAIAKLEGGHRGFAFSSGMAAITSILFLFKPGDHLIVSDDLYGGTYRLLEEVFSHYGISASYIDTSSSDAISEAITSSSKGIFIETPTNPLMKVTDLEQTLRIANKNGLISIVDNTFMTPYLQQPISFGADIVMHSATKYLGGHNDAVAGLVVTASQELSEKMAKIHNGAGAILGPQDSWLILRGLKTLAIRLERQQENTQKIAEWLSEHPSIEQVYYPGLKDHPQYEISSRQASGYGAMLSFTVKNTKLVPMILKNLQVISFAESLGGVESLITYPVTQTHADIPAEIRESRGITDKLLRLSVGIENADDLIDDLRTVLEVPANIEAVRT</sequence>
<reference evidence="5 6" key="1">
    <citation type="submission" date="2021-01" db="EMBL/GenBank/DDBJ databases">
        <title>Genomic Encyclopedia of Type Strains, Phase IV (KMG-IV): sequencing the most valuable type-strain genomes for metagenomic binning, comparative biology and taxonomic classification.</title>
        <authorList>
            <person name="Goeker M."/>
        </authorList>
    </citation>
    <scope>NUCLEOTIDE SEQUENCE [LARGE SCALE GENOMIC DNA]</scope>
    <source>
        <strain evidence="5 6">DSM 105482</strain>
    </source>
</reference>
<dbReference type="PANTHER" id="PTHR11808">
    <property type="entry name" value="TRANS-SULFURATION ENZYME FAMILY MEMBER"/>
    <property type="match status" value="1"/>
</dbReference>
<dbReference type="InterPro" id="IPR054542">
    <property type="entry name" value="Cys_met_metab_PP"/>
</dbReference>
<comment type="similarity">
    <text evidence="2 4">Belongs to the trans-sulfuration enzymes family.</text>
</comment>
<dbReference type="InterPro" id="IPR015424">
    <property type="entry name" value="PyrdxlP-dep_Trfase"/>
</dbReference>
<evidence type="ECO:0000256" key="2">
    <source>
        <dbReference type="ARBA" id="ARBA00009077"/>
    </source>
</evidence>
<dbReference type="EMBL" id="JAFBFI010000007">
    <property type="protein sequence ID" value="MBM7692493.1"/>
    <property type="molecule type" value="Genomic_DNA"/>
</dbReference>
<dbReference type="Proteomes" id="UP000823486">
    <property type="component" value="Unassembled WGS sequence"/>
</dbReference>
<protein>
    <submittedName>
        <fullName evidence="5">Cystathionine gamma-synthase</fullName>
        <ecNumber evidence="5">2.5.1.48</ecNumber>
    </submittedName>
</protein>
<keyword evidence="3 4" id="KW-0663">Pyridoxal phosphate</keyword>
<dbReference type="PIRSF" id="PIRSF001434">
    <property type="entry name" value="CGS"/>
    <property type="match status" value="1"/>
</dbReference>
<keyword evidence="6" id="KW-1185">Reference proteome</keyword>
<dbReference type="InterPro" id="IPR015421">
    <property type="entry name" value="PyrdxlP-dep_Trfase_major"/>
</dbReference>
<evidence type="ECO:0000313" key="6">
    <source>
        <dbReference type="Proteomes" id="UP000823486"/>
    </source>
</evidence>
<dbReference type="PANTHER" id="PTHR11808:SF90">
    <property type="entry name" value="CYSTATHIONINE GAMMA-SYNTHASE"/>
    <property type="match status" value="1"/>
</dbReference>
<evidence type="ECO:0000313" key="5">
    <source>
        <dbReference type="EMBL" id="MBM7692493.1"/>
    </source>
</evidence>
<dbReference type="InterPro" id="IPR000277">
    <property type="entry name" value="Cys/Met-Metab_PyrdxlP-dep_enz"/>
</dbReference>
<comment type="cofactor">
    <cofactor evidence="1 4">
        <name>pyridoxal 5'-phosphate</name>
        <dbReference type="ChEBI" id="CHEBI:597326"/>
    </cofactor>
</comment>
<proteinExistence type="inferred from homology"/>
<keyword evidence="5" id="KW-0808">Transferase</keyword>
<dbReference type="InterPro" id="IPR015422">
    <property type="entry name" value="PyrdxlP-dep_Trfase_small"/>
</dbReference>
<dbReference type="CDD" id="cd00614">
    <property type="entry name" value="CGS_like"/>
    <property type="match status" value="1"/>
</dbReference>
<dbReference type="Gene3D" id="3.40.640.10">
    <property type="entry name" value="Type I PLP-dependent aspartate aminotransferase-like (Major domain)"/>
    <property type="match status" value="1"/>
</dbReference>
<evidence type="ECO:0000256" key="3">
    <source>
        <dbReference type="ARBA" id="ARBA00022898"/>
    </source>
</evidence>
<dbReference type="Pfam" id="PF01053">
    <property type="entry name" value="Cys_Met_Meta_PP"/>
    <property type="match status" value="1"/>
</dbReference>
<evidence type="ECO:0000256" key="1">
    <source>
        <dbReference type="ARBA" id="ARBA00001933"/>
    </source>
</evidence>
<dbReference type="EC" id="2.5.1.48" evidence="5"/>
<name>A0ABS2QH61_9BACI</name>
<organism evidence="5 6">
    <name type="scientific">Peribacillus deserti</name>
    <dbReference type="NCBI Taxonomy" id="673318"/>
    <lineage>
        <taxon>Bacteria</taxon>
        <taxon>Bacillati</taxon>
        <taxon>Bacillota</taxon>
        <taxon>Bacilli</taxon>
        <taxon>Bacillales</taxon>
        <taxon>Bacillaceae</taxon>
        <taxon>Peribacillus</taxon>
    </lineage>
</organism>
<accession>A0ABS2QH61</accession>
<evidence type="ECO:0000256" key="4">
    <source>
        <dbReference type="RuleBase" id="RU362118"/>
    </source>
</evidence>